<feature type="transmembrane region" description="Helical" evidence="2">
    <location>
        <begin position="341"/>
        <end position="360"/>
    </location>
</feature>
<accession>A0ABT5K345</accession>
<feature type="transmembrane region" description="Helical" evidence="2">
    <location>
        <begin position="372"/>
        <end position="391"/>
    </location>
</feature>
<feature type="transmembrane region" description="Helical" evidence="2">
    <location>
        <begin position="239"/>
        <end position="264"/>
    </location>
</feature>
<feature type="region of interest" description="Disordered" evidence="1">
    <location>
        <begin position="424"/>
        <end position="444"/>
    </location>
</feature>
<keyword evidence="2" id="KW-1133">Transmembrane helix</keyword>
<proteinExistence type="predicted"/>
<gene>
    <name evidence="3" type="ORF">OIK44_14930</name>
</gene>
<feature type="transmembrane region" description="Helical" evidence="2">
    <location>
        <begin position="201"/>
        <end position="227"/>
    </location>
</feature>
<feature type="transmembrane region" description="Helical" evidence="2">
    <location>
        <begin position="130"/>
        <end position="146"/>
    </location>
</feature>
<sequence>MSVATATARGTPPPGGGRAGPPRRRNVALLLYLIISLLISMTISQEETPELGSLSYWLLVGAAGLLPFANAASVLRALLGHARPLLLFGLLGGAWHLAAGDMRAVLQLGLMVWVLAWLCCERVHVSTEDLVRLYVVLLAIGVAMWLTTDLNRWGILPATTAEEYGIWRVSFFPNIANTAILSLAMVLLLTRNAALARAHPVVLCIALYFVIFSFVRTALIALALYAAMRWWLGRRRRSAAGMCAAALLLAVGVNAALATSAYAIEYLQQFPLISRLFLRGESGLSVDEIFQQLYRPWLWWQHWNLFSTSPSLMGWGAFDFVDMQLEELNVGTTPAGNEALLTRLLATYGLPSLFFLYFLGARLHRAAKSRDLWACACFPPIILLMMQWGNIYHPTDANGSLFLLMLLHGSAAFAPARRRARRRAAAAPPRRAATDAGGSANMDGNSMAAGAATAAAPTQ</sequence>
<comment type="caution">
    <text evidence="3">The sequence shown here is derived from an EMBL/GenBank/DDBJ whole genome shotgun (WGS) entry which is preliminary data.</text>
</comment>
<feature type="transmembrane region" description="Helical" evidence="2">
    <location>
        <begin position="56"/>
        <end position="75"/>
    </location>
</feature>
<evidence type="ECO:0000256" key="1">
    <source>
        <dbReference type="SAM" id="MobiDB-lite"/>
    </source>
</evidence>
<dbReference type="Proteomes" id="UP001221208">
    <property type="component" value="Unassembled WGS sequence"/>
</dbReference>
<keyword evidence="4" id="KW-1185">Reference proteome</keyword>
<name>A0ABT5K345_9BURK</name>
<protein>
    <recommendedName>
        <fullName evidence="5">O-antigen ligase domain-containing protein</fullName>
    </recommendedName>
</protein>
<feature type="transmembrane region" description="Helical" evidence="2">
    <location>
        <begin position="166"/>
        <end position="189"/>
    </location>
</feature>
<dbReference type="RefSeq" id="WP_273671713.1">
    <property type="nucleotide sequence ID" value="NZ_JAQQXR010000005.1"/>
</dbReference>
<keyword evidence="2" id="KW-0472">Membrane</keyword>
<organism evidence="3 4">
    <name type="scientific">Janthinobacterium fluminis</name>
    <dbReference type="NCBI Taxonomy" id="2987524"/>
    <lineage>
        <taxon>Bacteria</taxon>
        <taxon>Pseudomonadati</taxon>
        <taxon>Pseudomonadota</taxon>
        <taxon>Betaproteobacteria</taxon>
        <taxon>Burkholderiales</taxon>
        <taxon>Oxalobacteraceae</taxon>
        <taxon>Janthinobacterium</taxon>
    </lineage>
</organism>
<feature type="compositionally biased region" description="Low complexity" evidence="1">
    <location>
        <begin position="1"/>
        <end position="10"/>
    </location>
</feature>
<evidence type="ECO:0000256" key="2">
    <source>
        <dbReference type="SAM" id="Phobius"/>
    </source>
</evidence>
<dbReference type="EMBL" id="JAQQXR010000005">
    <property type="protein sequence ID" value="MDC8758875.1"/>
    <property type="molecule type" value="Genomic_DNA"/>
</dbReference>
<evidence type="ECO:0000313" key="4">
    <source>
        <dbReference type="Proteomes" id="UP001221208"/>
    </source>
</evidence>
<keyword evidence="2" id="KW-0812">Transmembrane</keyword>
<feature type="transmembrane region" description="Helical" evidence="2">
    <location>
        <begin position="397"/>
        <end position="416"/>
    </location>
</feature>
<evidence type="ECO:0000313" key="3">
    <source>
        <dbReference type="EMBL" id="MDC8758875.1"/>
    </source>
</evidence>
<reference evidence="3 4" key="1">
    <citation type="submission" date="2022-10" db="EMBL/GenBank/DDBJ databases">
        <title>Janthinobacterium sp. hw3 Genome sequencing.</title>
        <authorList>
            <person name="Park S."/>
        </authorList>
    </citation>
    <scope>NUCLEOTIDE SEQUENCE [LARGE SCALE GENOMIC DNA]</scope>
    <source>
        <strain evidence="4">hw3</strain>
    </source>
</reference>
<feature type="transmembrane region" description="Helical" evidence="2">
    <location>
        <begin position="82"/>
        <end position="98"/>
    </location>
</feature>
<feature type="transmembrane region" description="Helical" evidence="2">
    <location>
        <begin position="27"/>
        <end position="44"/>
    </location>
</feature>
<evidence type="ECO:0008006" key="5">
    <source>
        <dbReference type="Google" id="ProtNLM"/>
    </source>
</evidence>
<feature type="region of interest" description="Disordered" evidence="1">
    <location>
        <begin position="1"/>
        <end position="22"/>
    </location>
</feature>